<accession>A0A1Y3BBX6</accession>
<evidence type="ECO:0000256" key="1">
    <source>
        <dbReference type="SAM" id="Phobius"/>
    </source>
</evidence>
<name>A0A1Y3BBX6_EURMA</name>
<organism evidence="2 3">
    <name type="scientific">Euroglyphus maynei</name>
    <name type="common">Mayne's house dust mite</name>
    <dbReference type="NCBI Taxonomy" id="6958"/>
    <lineage>
        <taxon>Eukaryota</taxon>
        <taxon>Metazoa</taxon>
        <taxon>Ecdysozoa</taxon>
        <taxon>Arthropoda</taxon>
        <taxon>Chelicerata</taxon>
        <taxon>Arachnida</taxon>
        <taxon>Acari</taxon>
        <taxon>Acariformes</taxon>
        <taxon>Sarcoptiformes</taxon>
        <taxon>Astigmata</taxon>
        <taxon>Psoroptidia</taxon>
        <taxon>Analgoidea</taxon>
        <taxon>Pyroglyphidae</taxon>
        <taxon>Pyroglyphinae</taxon>
        <taxon>Euroglyphus</taxon>
    </lineage>
</organism>
<comment type="caution">
    <text evidence="2">The sequence shown here is derived from an EMBL/GenBank/DDBJ whole genome shotgun (WGS) entry which is preliminary data.</text>
</comment>
<keyword evidence="3" id="KW-1185">Reference proteome</keyword>
<reference evidence="2 3" key="1">
    <citation type="submission" date="2017-03" db="EMBL/GenBank/DDBJ databases">
        <title>Genome Survey of Euroglyphus maynei.</title>
        <authorList>
            <person name="Arlian L.G."/>
            <person name="Morgan M.S."/>
            <person name="Rider S.D."/>
        </authorList>
    </citation>
    <scope>NUCLEOTIDE SEQUENCE [LARGE SCALE GENOMIC DNA]</scope>
    <source>
        <strain evidence="2">Arlian Lab</strain>
        <tissue evidence="2">Whole body</tissue>
    </source>
</reference>
<dbReference type="GO" id="GO:0008285">
    <property type="term" value="P:negative regulation of cell population proliferation"/>
    <property type="evidence" value="ECO:0007669"/>
    <property type="project" value="TreeGrafter"/>
</dbReference>
<keyword evidence="1" id="KW-0472">Membrane</keyword>
<protein>
    <submittedName>
        <fullName evidence="2">Uncharacterized protein</fullName>
    </submittedName>
</protein>
<dbReference type="InterPro" id="IPR007483">
    <property type="entry name" value="Hamartin"/>
</dbReference>
<feature type="transmembrane region" description="Helical" evidence="1">
    <location>
        <begin position="143"/>
        <end position="160"/>
    </location>
</feature>
<dbReference type="PANTHER" id="PTHR15154:SF2">
    <property type="entry name" value="HAMARTIN"/>
    <property type="match status" value="1"/>
</dbReference>
<sequence>MVNNNPNNNKIQMQELLSKIQKVSNDKFDSLCEQIFEILGESKHKTHERHFKESFIEQLVDLYLQTFSDRVFKILVGISSPLDECLFNILMKKINVQCVVEKRFAVLILISNVVHHSPSWLPNIINMPLLNCFFNILKNDQEIVILAISALILVELIAALPCLMTQCLEDIFVCFSRLSTFLYKGMNLHADKKGSTDLKNLSFLNLNSIVYRVFIRLYAMYPCNFLEYLKTTYGLGCDKENNAVFRKIIQPMLNKIRFHPFLITASKDRECDKTRWFYKEPHDILEECGQYSIDPIESSHFVEDISQLYEFLSNEEDKLCDEQEQQFYSMDSSNAIFSQLSKAINESEQNVSSLCSLKHQHNNSVTNNKTPSDRVDSKFANLESAQEAINMSQKIISSSTFIDGKQLSSATNSDKNLVKPVAISANSKASLESVQKKNISKKQPCFSPFKPIKEIGNMAQTDTLKNDVTSPIDNHNQRNCNSVDHSHVINNNDNEDVDIEIISYNLENETELNR</sequence>
<dbReference type="GO" id="GO:0033596">
    <property type="term" value="C:TSC1-TSC2 complex"/>
    <property type="evidence" value="ECO:0007669"/>
    <property type="project" value="TreeGrafter"/>
</dbReference>
<dbReference type="GO" id="GO:0032007">
    <property type="term" value="P:negative regulation of TOR signaling"/>
    <property type="evidence" value="ECO:0007669"/>
    <property type="project" value="TreeGrafter"/>
</dbReference>
<evidence type="ECO:0000313" key="2">
    <source>
        <dbReference type="EMBL" id="OTF77373.1"/>
    </source>
</evidence>
<dbReference type="InterPro" id="IPR016024">
    <property type="entry name" value="ARM-type_fold"/>
</dbReference>
<proteinExistence type="predicted"/>
<dbReference type="GO" id="GO:0051726">
    <property type="term" value="P:regulation of cell cycle"/>
    <property type="evidence" value="ECO:0007669"/>
    <property type="project" value="TreeGrafter"/>
</dbReference>
<dbReference type="AlphaFoldDB" id="A0A1Y3BBX6"/>
<dbReference type="PANTHER" id="PTHR15154">
    <property type="entry name" value="HAMARTIN"/>
    <property type="match status" value="1"/>
</dbReference>
<dbReference type="SUPFAM" id="SSF48371">
    <property type="entry name" value="ARM repeat"/>
    <property type="match status" value="1"/>
</dbReference>
<dbReference type="Pfam" id="PF04388">
    <property type="entry name" value="Hamartin"/>
    <property type="match status" value="1"/>
</dbReference>
<dbReference type="Proteomes" id="UP000194236">
    <property type="component" value="Unassembled WGS sequence"/>
</dbReference>
<dbReference type="EMBL" id="MUJZ01032894">
    <property type="protein sequence ID" value="OTF77373.1"/>
    <property type="molecule type" value="Genomic_DNA"/>
</dbReference>
<evidence type="ECO:0000313" key="3">
    <source>
        <dbReference type="Proteomes" id="UP000194236"/>
    </source>
</evidence>
<gene>
    <name evidence="2" type="ORF">BLA29_003155</name>
</gene>
<dbReference type="OrthoDB" id="6022054at2759"/>
<keyword evidence="1" id="KW-0812">Transmembrane</keyword>
<keyword evidence="1" id="KW-1133">Transmembrane helix</keyword>